<dbReference type="STRING" id="1797291.A2V47_04970"/>
<dbReference type="GO" id="GO:0030435">
    <property type="term" value="P:sporulation resulting in formation of a cellular spore"/>
    <property type="evidence" value="ECO:0007669"/>
    <property type="project" value="InterPro"/>
</dbReference>
<accession>A0A1F5A7N9</accession>
<evidence type="ECO:0000256" key="2">
    <source>
        <dbReference type="SAM" id="Phobius"/>
    </source>
</evidence>
<evidence type="ECO:0000259" key="3">
    <source>
        <dbReference type="Pfam" id="PF08486"/>
    </source>
</evidence>
<feature type="compositionally biased region" description="Basic and acidic residues" evidence="1">
    <location>
        <begin position="361"/>
        <end position="377"/>
    </location>
</feature>
<gene>
    <name evidence="4" type="ORF">A2V47_04970</name>
</gene>
<dbReference type="Pfam" id="PF08486">
    <property type="entry name" value="SpoIID"/>
    <property type="match status" value="1"/>
</dbReference>
<proteinExistence type="predicted"/>
<protein>
    <recommendedName>
        <fullName evidence="3">Sporulation stage II protein D amidase enhancer LytB N-terminal domain-containing protein</fullName>
    </recommendedName>
</protein>
<name>A0A1F5A7N9_9BACT</name>
<dbReference type="AlphaFoldDB" id="A0A1F5A7N9"/>
<keyword evidence="2" id="KW-1133">Transmembrane helix</keyword>
<feature type="domain" description="Sporulation stage II protein D amidase enhancer LytB N-terminal" evidence="3">
    <location>
        <begin position="135"/>
        <end position="225"/>
    </location>
</feature>
<keyword evidence="2" id="KW-0472">Membrane</keyword>
<evidence type="ECO:0000256" key="1">
    <source>
        <dbReference type="SAM" id="MobiDB-lite"/>
    </source>
</evidence>
<evidence type="ECO:0000313" key="4">
    <source>
        <dbReference type="EMBL" id="OGD14602.1"/>
    </source>
</evidence>
<dbReference type="InterPro" id="IPR013693">
    <property type="entry name" value="SpoIID/LytB_N"/>
</dbReference>
<organism evidence="4 5">
    <name type="scientific">Candidatus Sediminicultor quintus</name>
    <dbReference type="NCBI Taxonomy" id="1797291"/>
    <lineage>
        <taxon>Bacteria</taxon>
        <taxon>Pseudomonadati</taxon>
        <taxon>Atribacterota</taxon>
        <taxon>Candidatus Phoenicimicrobiia</taxon>
        <taxon>Candidatus Pheonicimicrobiales</taxon>
        <taxon>Candidatus Phoenicimicrobiaceae</taxon>
        <taxon>Candidatus Sediminicultor</taxon>
    </lineage>
</organism>
<dbReference type="InterPro" id="IPR013486">
    <property type="entry name" value="SpoIID/LytB"/>
</dbReference>
<dbReference type="NCBIfam" id="TIGR02669">
    <property type="entry name" value="SpoIID_LytB"/>
    <property type="match status" value="1"/>
</dbReference>
<dbReference type="InterPro" id="IPR051922">
    <property type="entry name" value="Bact_Sporulation_Assoc"/>
</dbReference>
<dbReference type="PANTHER" id="PTHR30032">
    <property type="entry name" value="N-ACETYLMURAMOYL-L-ALANINE AMIDASE-RELATED"/>
    <property type="match status" value="1"/>
</dbReference>
<comment type="caution">
    <text evidence="4">The sequence shown here is derived from an EMBL/GenBank/DDBJ whole genome shotgun (WGS) entry which is preliminary data.</text>
</comment>
<evidence type="ECO:0000313" key="5">
    <source>
        <dbReference type="Proteomes" id="UP000177701"/>
    </source>
</evidence>
<keyword evidence="2" id="KW-0812">Transmembrane</keyword>
<dbReference type="EMBL" id="MEYH01000080">
    <property type="protein sequence ID" value="OGD14602.1"/>
    <property type="molecule type" value="Genomic_DNA"/>
</dbReference>
<reference evidence="4 5" key="1">
    <citation type="journal article" date="2016" name="Nat. Commun.">
        <title>Thousands of microbial genomes shed light on interconnected biogeochemical processes in an aquifer system.</title>
        <authorList>
            <person name="Anantharaman K."/>
            <person name="Brown C.T."/>
            <person name="Hug L.A."/>
            <person name="Sharon I."/>
            <person name="Castelle C.J."/>
            <person name="Probst A.J."/>
            <person name="Thomas B.C."/>
            <person name="Singh A."/>
            <person name="Wilkins M.J."/>
            <person name="Karaoz U."/>
            <person name="Brodie E.L."/>
            <person name="Williams K.H."/>
            <person name="Hubbard S.S."/>
            <person name="Banfield J.F."/>
        </authorList>
    </citation>
    <scope>NUCLEOTIDE SEQUENCE [LARGE SCALE GENOMIC DNA]</scope>
</reference>
<dbReference type="Proteomes" id="UP000177701">
    <property type="component" value="Unassembled WGS sequence"/>
</dbReference>
<feature type="transmembrane region" description="Helical" evidence="2">
    <location>
        <begin position="16"/>
        <end position="35"/>
    </location>
</feature>
<dbReference type="GO" id="GO:0030288">
    <property type="term" value="C:outer membrane-bounded periplasmic space"/>
    <property type="evidence" value="ECO:0007669"/>
    <property type="project" value="TreeGrafter"/>
</dbReference>
<dbReference type="PANTHER" id="PTHR30032:SF4">
    <property type="entry name" value="AMIDASE ENHANCER"/>
    <property type="match status" value="1"/>
</dbReference>
<feature type="region of interest" description="Disordered" evidence="1">
    <location>
        <begin position="354"/>
        <end position="377"/>
    </location>
</feature>
<sequence length="476" mass="54287">MKEVENILKKTGRKKFFLFLGICISSLLIFINIVLTAEKQPILRVGIFLDQTETSISGDGTFKIYNLKSNVLVSEERNRVVKLLPHDQGIEVLGKGVYSGPIEIIPVGNTKIIVMFNGQKYRYRGNIEIAIDKEHRKLNVINIIGIEEYLYGVLKKEISPSWPSEALKAQAVAARTFAIFNMNKYIDKGYNICASTNSQAYGGVNHEDPLTNKAVDETRGIIMVYKGEPINAVYHSDSGGYTEDSENVWGSFLPYLRSVKSKFEEKVSPPYHTWSYSINEKDLTEKLQKKGYKINSIVSIEPVKKSETGRASELVFTAENNKIINMKTNDFRSLMGADLIRSTFFNIEAIGKESNTTEDTEDKKEIEGKEEQKEQKESIKEILEQKKDWTIKELLELMKKNKEEREKKEVEKEEEKALKVEIVKLNTSLTFIFYGSGNGHGVGMSQWGAYGMTLQGSRYQDILKYYYQGINIIKKY</sequence>